<feature type="transmembrane region" description="Helical" evidence="11">
    <location>
        <begin position="80"/>
        <end position="101"/>
    </location>
</feature>
<sequence>MSSHRDASENAAAVAAPASGTKPTHLSRNPFKRYRQALENDAFAGLVLVIAALIALIWANSPWRGAYFALANTEVGPEALGLHLSLATWAADAVLAIFFFTVGIELKEEFTIGSLNSLRKASLPVLAAITGMAGPILVYCAVQAISGAHIYQGWAIPVATDIAFALGILSLCGTGMPSAAKIFLMTLAVADDLGGIIVIAVFFSSGINFLWLGGAVLAVLAFGFLCAKRWNRWWNLWPLGILAWYCTFQSGVHATIAAVALGLLVPTSLKKGETTPLTHRFIEKMDFWSSGVAVPVFAFFAAGVSVVDSGGLGALVTDPVAIGIYLGLPLGKFIGIAGGTWLFVKLFRLQLDKDLHFGDIIPISVIAGIGFTVSLLIATLSFPATDPHEAHARVGVLMGSLISAIIGAILTRLRVNYRRKHDMLHLADPDPGIVDDTHEVHPQERG</sequence>
<dbReference type="NCBIfam" id="TIGR00773">
    <property type="entry name" value="NhaA"/>
    <property type="match status" value="1"/>
</dbReference>
<reference evidence="14" key="1">
    <citation type="submission" date="2016-10" db="EMBL/GenBank/DDBJ databases">
        <authorList>
            <person name="de Groot N.N."/>
        </authorList>
    </citation>
    <scope>NUCLEOTIDE SEQUENCE [LARGE SCALE GENOMIC DNA]</scope>
    <source>
        <strain evidence="14">DSM 20639</strain>
    </source>
</reference>
<feature type="transmembrane region" description="Helical" evidence="11">
    <location>
        <begin position="319"/>
        <end position="344"/>
    </location>
</feature>
<comment type="function">
    <text evidence="11">Na(+)/H(+) antiporter that extrudes sodium in exchange for external protons.</text>
</comment>
<comment type="catalytic activity">
    <reaction evidence="11">
        <text>Na(+)(in) + 2 H(+)(out) = Na(+)(out) + 2 H(+)(in)</text>
        <dbReference type="Rhea" id="RHEA:29251"/>
        <dbReference type="ChEBI" id="CHEBI:15378"/>
        <dbReference type="ChEBI" id="CHEBI:29101"/>
    </reaction>
</comment>
<feature type="transmembrane region" description="Helical" evidence="11">
    <location>
        <begin position="242"/>
        <end position="266"/>
    </location>
</feature>
<reference evidence="13" key="3">
    <citation type="submission" date="2023-10" db="EMBL/GenBank/DDBJ databases">
        <title>Whole Genome based description of the genera Actinobaculum and Actinotignum reveals a complex phylogenetic relationship within the species included in the genus Actinotignum.</title>
        <authorList>
            <person name="Jensen C.S."/>
            <person name="Dargis R."/>
            <person name="Kemp M."/>
            <person name="Christensen J.J."/>
        </authorList>
    </citation>
    <scope>NUCLEOTIDE SEQUENCE</scope>
    <source>
        <strain evidence="13">Actinobaculum_suis_CCUG19206T</strain>
    </source>
</reference>
<keyword evidence="8 11" id="KW-0406">Ion transport</keyword>
<keyword evidence="2 11" id="KW-0813">Transport</keyword>
<comment type="similarity">
    <text evidence="11">Belongs to the NhaA Na(+)/H(+) (TC 2.A.33) antiporter family.</text>
</comment>
<gene>
    <name evidence="11 13" type="primary">nhaA</name>
    <name evidence="13" type="ORF">R6G71_05960</name>
    <name evidence="14" type="ORF">SAMN05421878_10498</name>
</gene>
<evidence type="ECO:0000313" key="15">
    <source>
        <dbReference type="Proteomes" id="UP000182744"/>
    </source>
</evidence>
<evidence type="ECO:0000313" key="13">
    <source>
        <dbReference type="EMBL" id="MDY5153592.1"/>
    </source>
</evidence>
<feature type="compositionally biased region" description="Low complexity" evidence="12">
    <location>
        <begin position="9"/>
        <end position="18"/>
    </location>
</feature>
<dbReference type="InterPro" id="IPR023171">
    <property type="entry name" value="Na/H_antiporter_dom_sf"/>
</dbReference>
<evidence type="ECO:0000256" key="11">
    <source>
        <dbReference type="HAMAP-Rule" id="MF_01844"/>
    </source>
</evidence>
<dbReference type="InterPro" id="IPR004670">
    <property type="entry name" value="NhaA"/>
</dbReference>
<accession>A0A1G7BBJ0</accession>
<feature type="transmembrane region" description="Helical" evidence="11">
    <location>
        <begin position="121"/>
        <end position="142"/>
    </location>
</feature>
<evidence type="ECO:0000313" key="14">
    <source>
        <dbReference type="EMBL" id="SDE24332.1"/>
    </source>
</evidence>
<organism evidence="14 15">
    <name type="scientific">Actinobaculum suis</name>
    <dbReference type="NCBI Taxonomy" id="1657"/>
    <lineage>
        <taxon>Bacteria</taxon>
        <taxon>Bacillati</taxon>
        <taxon>Actinomycetota</taxon>
        <taxon>Actinomycetes</taxon>
        <taxon>Actinomycetales</taxon>
        <taxon>Actinomycetaceae</taxon>
        <taxon>Actinobaculum</taxon>
    </lineage>
</organism>
<reference evidence="15" key="2">
    <citation type="submission" date="2016-10" db="EMBL/GenBank/DDBJ databases">
        <authorList>
            <person name="Varghese N."/>
        </authorList>
    </citation>
    <scope>NUCLEOTIDE SEQUENCE [LARGE SCALE GENOMIC DNA]</scope>
    <source>
        <strain evidence="15">DSM 20639</strain>
    </source>
</reference>
<evidence type="ECO:0000256" key="9">
    <source>
        <dbReference type="ARBA" id="ARBA00023136"/>
    </source>
</evidence>
<evidence type="ECO:0000256" key="3">
    <source>
        <dbReference type="ARBA" id="ARBA00022449"/>
    </source>
</evidence>
<evidence type="ECO:0000256" key="5">
    <source>
        <dbReference type="ARBA" id="ARBA00022692"/>
    </source>
</evidence>
<feature type="transmembrane region" description="Helical" evidence="11">
    <location>
        <begin position="154"/>
        <end position="176"/>
    </location>
</feature>
<dbReference type="Proteomes" id="UP001273799">
    <property type="component" value="Unassembled WGS sequence"/>
</dbReference>
<protein>
    <recommendedName>
        <fullName evidence="11">Na(+)/H(+) antiporter NhaA</fullName>
    </recommendedName>
    <alternativeName>
        <fullName evidence="11">Sodium/proton antiporter NhaA</fullName>
    </alternativeName>
</protein>
<feature type="region of interest" description="Disordered" evidence="12">
    <location>
        <begin position="1"/>
        <end position="27"/>
    </location>
</feature>
<name>A0A1G7BBJ0_9ACTO</name>
<dbReference type="Gene3D" id="1.20.1530.10">
    <property type="entry name" value="Na+/H+ antiporter like domain"/>
    <property type="match status" value="1"/>
</dbReference>
<feature type="transmembrane region" description="Helical" evidence="11">
    <location>
        <begin position="287"/>
        <end position="307"/>
    </location>
</feature>
<keyword evidence="9 11" id="KW-0472">Membrane</keyword>
<feature type="transmembrane region" description="Helical" evidence="11">
    <location>
        <begin position="394"/>
        <end position="413"/>
    </location>
</feature>
<evidence type="ECO:0000256" key="6">
    <source>
        <dbReference type="ARBA" id="ARBA00022989"/>
    </source>
</evidence>
<evidence type="ECO:0000256" key="1">
    <source>
        <dbReference type="ARBA" id="ARBA00004429"/>
    </source>
</evidence>
<dbReference type="AlphaFoldDB" id="A0A1G7BBJ0"/>
<proteinExistence type="inferred from homology"/>
<comment type="subcellular location">
    <subcellularLocation>
        <location evidence="1">Cell inner membrane</location>
        <topology evidence="1">Multi-pass membrane protein</topology>
    </subcellularLocation>
    <subcellularLocation>
        <location evidence="11">Cell membrane</location>
        <topology evidence="11">Multi-pass membrane protein</topology>
    </subcellularLocation>
</comment>
<keyword evidence="10 11" id="KW-0739">Sodium transport</keyword>
<dbReference type="EMBL" id="JAWNFU010000003">
    <property type="protein sequence ID" value="MDY5153592.1"/>
    <property type="molecule type" value="Genomic_DNA"/>
</dbReference>
<dbReference type="PANTHER" id="PTHR30341:SF0">
    <property type="entry name" value="NA(+)_H(+) ANTIPORTER NHAA"/>
    <property type="match status" value="1"/>
</dbReference>
<feature type="transmembrane region" description="Helical" evidence="11">
    <location>
        <begin position="210"/>
        <end position="230"/>
    </location>
</feature>
<feature type="transmembrane region" description="Helical" evidence="11">
    <location>
        <begin position="42"/>
        <end position="59"/>
    </location>
</feature>
<dbReference type="GO" id="GO:0005886">
    <property type="term" value="C:plasma membrane"/>
    <property type="evidence" value="ECO:0007669"/>
    <property type="project" value="UniProtKB-SubCell"/>
</dbReference>
<evidence type="ECO:0000256" key="8">
    <source>
        <dbReference type="ARBA" id="ARBA00023065"/>
    </source>
</evidence>
<evidence type="ECO:0000256" key="2">
    <source>
        <dbReference type="ARBA" id="ARBA00022448"/>
    </source>
</evidence>
<evidence type="ECO:0000256" key="12">
    <source>
        <dbReference type="SAM" id="MobiDB-lite"/>
    </source>
</evidence>
<keyword evidence="4 11" id="KW-1003">Cell membrane</keyword>
<evidence type="ECO:0000256" key="10">
    <source>
        <dbReference type="ARBA" id="ARBA00023201"/>
    </source>
</evidence>
<dbReference type="GO" id="GO:0006885">
    <property type="term" value="P:regulation of pH"/>
    <property type="evidence" value="ECO:0007669"/>
    <property type="project" value="UniProtKB-UniRule"/>
</dbReference>
<keyword evidence="6 11" id="KW-1133">Transmembrane helix</keyword>
<keyword evidence="3 11" id="KW-0050">Antiport</keyword>
<dbReference type="Pfam" id="PF06965">
    <property type="entry name" value="Na_H_antiport_1"/>
    <property type="match status" value="1"/>
</dbReference>
<feature type="transmembrane region" description="Helical" evidence="11">
    <location>
        <begin position="356"/>
        <end position="382"/>
    </location>
</feature>
<dbReference type="PANTHER" id="PTHR30341">
    <property type="entry name" value="SODIUM ION/PROTON ANTIPORTER NHAA-RELATED"/>
    <property type="match status" value="1"/>
</dbReference>
<evidence type="ECO:0000256" key="4">
    <source>
        <dbReference type="ARBA" id="ARBA00022475"/>
    </source>
</evidence>
<dbReference type="Proteomes" id="UP000182744">
    <property type="component" value="Unassembled WGS sequence"/>
</dbReference>
<dbReference type="EMBL" id="FNAU01000004">
    <property type="protein sequence ID" value="SDE24332.1"/>
    <property type="molecule type" value="Genomic_DNA"/>
</dbReference>
<keyword evidence="5 11" id="KW-0812">Transmembrane</keyword>
<dbReference type="RefSeq" id="WP_083330033.1">
    <property type="nucleotide sequence ID" value="NZ_FNAU01000004.1"/>
</dbReference>
<dbReference type="GO" id="GO:0015385">
    <property type="term" value="F:sodium:proton antiporter activity"/>
    <property type="evidence" value="ECO:0007669"/>
    <property type="project" value="UniProtKB-UniRule"/>
</dbReference>
<evidence type="ECO:0000256" key="7">
    <source>
        <dbReference type="ARBA" id="ARBA00023053"/>
    </source>
</evidence>
<keyword evidence="7 11" id="KW-0915">Sodium</keyword>
<keyword evidence="15" id="KW-1185">Reference proteome</keyword>
<dbReference type="HAMAP" id="MF_01844">
    <property type="entry name" value="NhaA"/>
    <property type="match status" value="1"/>
</dbReference>